<dbReference type="Proteomes" id="UP000092462">
    <property type="component" value="Unassembled WGS sequence"/>
</dbReference>
<protein>
    <submittedName>
        <fullName evidence="1">Uncharacterized protein</fullName>
    </submittedName>
</protein>
<dbReference type="EMBL" id="AJVK01027963">
    <property type="status" value="NOT_ANNOTATED_CDS"/>
    <property type="molecule type" value="Genomic_DNA"/>
</dbReference>
<dbReference type="VEuPathDB" id="VectorBase:PPAI004105"/>
<sequence>MKWAPKLIRSHLQEYPNNLNISSLNNHCGLALAFESVLQATMTNSGTVATLNNKRYNSPNTNDTSQFVSVLCLRSKYAGEISGLLSVLNDEEKQ</sequence>
<accession>A0A1B0D8Z3</accession>
<reference evidence="1" key="1">
    <citation type="submission" date="2022-08" db="UniProtKB">
        <authorList>
            <consortium name="EnsemblMetazoa"/>
        </authorList>
    </citation>
    <scope>IDENTIFICATION</scope>
    <source>
        <strain evidence="1">Israel</strain>
    </source>
</reference>
<evidence type="ECO:0000313" key="2">
    <source>
        <dbReference type="Proteomes" id="UP000092462"/>
    </source>
</evidence>
<evidence type="ECO:0000313" key="1">
    <source>
        <dbReference type="EnsemblMetazoa" id="PPAI004105-PA"/>
    </source>
</evidence>
<name>A0A1B0D8Z3_PHLPP</name>
<dbReference type="AlphaFoldDB" id="A0A1B0D8Z3"/>
<organism evidence="1 2">
    <name type="scientific">Phlebotomus papatasi</name>
    <name type="common">Sandfly</name>
    <dbReference type="NCBI Taxonomy" id="29031"/>
    <lineage>
        <taxon>Eukaryota</taxon>
        <taxon>Metazoa</taxon>
        <taxon>Ecdysozoa</taxon>
        <taxon>Arthropoda</taxon>
        <taxon>Hexapoda</taxon>
        <taxon>Insecta</taxon>
        <taxon>Pterygota</taxon>
        <taxon>Neoptera</taxon>
        <taxon>Endopterygota</taxon>
        <taxon>Diptera</taxon>
        <taxon>Nematocera</taxon>
        <taxon>Psychodoidea</taxon>
        <taxon>Psychodidae</taxon>
        <taxon>Phlebotomus</taxon>
        <taxon>Phlebotomus</taxon>
    </lineage>
</organism>
<keyword evidence="2" id="KW-1185">Reference proteome</keyword>
<dbReference type="VEuPathDB" id="VectorBase:PPAPM1_000089"/>
<proteinExistence type="predicted"/>
<dbReference type="EnsemblMetazoa" id="PPAI004105-RA">
    <property type="protein sequence ID" value="PPAI004105-PA"/>
    <property type="gene ID" value="PPAI004105"/>
</dbReference>